<accession>A0A8R1Y021</accession>
<keyword evidence="2" id="KW-1185">Reference proteome</keyword>
<organism evidence="1 2">
    <name type="scientific">Onchocerca volvulus</name>
    <dbReference type="NCBI Taxonomy" id="6282"/>
    <lineage>
        <taxon>Eukaryota</taxon>
        <taxon>Metazoa</taxon>
        <taxon>Ecdysozoa</taxon>
        <taxon>Nematoda</taxon>
        <taxon>Chromadorea</taxon>
        <taxon>Rhabditida</taxon>
        <taxon>Spirurina</taxon>
        <taxon>Spiruromorpha</taxon>
        <taxon>Filarioidea</taxon>
        <taxon>Onchocercidae</taxon>
        <taxon>Onchocerca</taxon>
    </lineage>
</organism>
<proteinExistence type="predicted"/>
<dbReference type="EnsemblMetazoa" id="OVOC3804.1">
    <property type="protein sequence ID" value="OVOC3804.1"/>
    <property type="gene ID" value="WBGene00240613"/>
</dbReference>
<reference evidence="2" key="1">
    <citation type="submission" date="2013-10" db="EMBL/GenBank/DDBJ databases">
        <title>Genome sequencing of Onchocerca volvulus.</title>
        <authorList>
            <person name="Cotton J."/>
            <person name="Tsai J."/>
            <person name="Stanley E."/>
            <person name="Tracey A."/>
            <person name="Holroyd N."/>
            <person name="Lustigman S."/>
            <person name="Berriman M."/>
        </authorList>
    </citation>
    <scope>NUCLEOTIDE SEQUENCE</scope>
</reference>
<dbReference type="Proteomes" id="UP000024404">
    <property type="component" value="Unassembled WGS sequence"/>
</dbReference>
<name>A0A8R1Y021_ONCVO</name>
<dbReference type="EMBL" id="CMVM020000122">
    <property type="status" value="NOT_ANNOTATED_CDS"/>
    <property type="molecule type" value="Genomic_DNA"/>
</dbReference>
<protein>
    <submittedName>
        <fullName evidence="1">Uncharacterized protein</fullName>
    </submittedName>
</protein>
<reference evidence="1" key="2">
    <citation type="submission" date="2022-06" db="UniProtKB">
        <authorList>
            <consortium name="EnsemblMetazoa"/>
        </authorList>
    </citation>
    <scope>IDENTIFICATION</scope>
</reference>
<evidence type="ECO:0000313" key="2">
    <source>
        <dbReference type="Proteomes" id="UP000024404"/>
    </source>
</evidence>
<evidence type="ECO:0000313" key="1">
    <source>
        <dbReference type="EnsemblMetazoa" id="OVOC3804.1"/>
    </source>
</evidence>
<dbReference type="AlphaFoldDB" id="A0A8R1Y021"/>
<sequence>MNFPYFICKGRIPELIVKQYHERMFHASVNLTWVKVRQTFWIPHGTTYLETSLSLENSIKDVPRECYTIRTARVSNLSTRKNDNDQRIRVDLFGPMWVKDNGIISKHWVALFKYVATRAIHMEVM</sequence>